<dbReference type="Proteomes" id="UP001501599">
    <property type="component" value="Unassembled WGS sequence"/>
</dbReference>
<dbReference type="RefSeq" id="WP_344343239.1">
    <property type="nucleotide sequence ID" value="NZ_BAAAQT010000006.1"/>
</dbReference>
<dbReference type="InterPro" id="IPR029032">
    <property type="entry name" value="AhpD-like"/>
</dbReference>
<dbReference type="SUPFAM" id="SSF69118">
    <property type="entry name" value="AhpD-like"/>
    <property type="match status" value="1"/>
</dbReference>
<organism evidence="1 2">
    <name type="scientific">Agrococcus versicolor</name>
    <dbReference type="NCBI Taxonomy" id="501482"/>
    <lineage>
        <taxon>Bacteria</taxon>
        <taxon>Bacillati</taxon>
        <taxon>Actinomycetota</taxon>
        <taxon>Actinomycetes</taxon>
        <taxon>Micrococcales</taxon>
        <taxon>Microbacteriaceae</taxon>
        <taxon>Agrococcus</taxon>
    </lineage>
</organism>
<evidence type="ECO:0008006" key="3">
    <source>
        <dbReference type="Google" id="ProtNLM"/>
    </source>
</evidence>
<gene>
    <name evidence="1" type="ORF">GCM10009846_20390</name>
</gene>
<evidence type="ECO:0000313" key="1">
    <source>
        <dbReference type="EMBL" id="GAA2174439.1"/>
    </source>
</evidence>
<keyword evidence="2" id="KW-1185">Reference proteome</keyword>
<dbReference type="PANTHER" id="PTHR35446">
    <property type="entry name" value="SI:CH211-175M2.5"/>
    <property type="match status" value="1"/>
</dbReference>
<name>A0ABP5MIH6_9MICO</name>
<proteinExistence type="predicted"/>
<reference evidence="2" key="1">
    <citation type="journal article" date="2019" name="Int. J. Syst. Evol. Microbiol.">
        <title>The Global Catalogue of Microorganisms (GCM) 10K type strain sequencing project: providing services to taxonomists for standard genome sequencing and annotation.</title>
        <authorList>
            <consortium name="The Broad Institute Genomics Platform"/>
            <consortium name="The Broad Institute Genome Sequencing Center for Infectious Disease"/>
            <person name="Wu L."/>
            <person name="Ma J."/>
        </authorList>
    </citation>
    <scope>NUCLEOTIDE SEQUENCE [LARGE SCALE GENOMIC DNA]</scope>
    <source>
        <strain evidence="2">JCM 16026</strain>
    </source>
</reference>
<comment type="caution">
    <text evidence="1">The sequence shown here is derived from an EMBL/GenBank/DDBJ whole genome shotgun (WGS) entry which is preliminary data.</text>
</comment>
<evidence type="ECO:0000313" key="2">
    <source>
        <dbReference type="Proteomes" id="UP001501599"/>
    </source>
</evidence>
<dbReference type="EMBL" id="BAAAQT010000006">
    <property type="protein sequence ID" value="GAA2174439.1"/>
    <property type="molecule type" value="Genomic_DNA"/>
</dbReference>
<protein>
    <recommendedName>
        <fullName evidence="3">Carboxymuconolactone decarboxylase family protein</fullName>
    </recommendedName>
</protein>
<dbReference type="Gene3D" id="1.20.1290.10">
    <property type="entry name" value="AhpD-like"/>
    <property type="match status" value="1"/>
</dbReference>
<dbReference type="PANTHER" id="PTHR35446:SF2">
    <property type="entry name" value="CARBOXYMUCONOLACTONE DECARBOXYLASE-LIKE DOMAIN-CONTAINING PROTEIN"/>
    <property type="match status" value="1"/>
</dbReference>
<sequence length="197" mass="20479">MHEQDAGHLGAAPDSEAAAALVAEDVDDLGYVMRLTRVWAHAPELHARWFDAVAAASSAGGLDLRDKGVLVSATASEMGDAYCALAWGARLASAAGDDVAVAVLEGDEGALDDRDRALAAWARRVVRDPSATTADDVAALRTVGLDDRQILAATVYVALRQAFSAVNDALGAAPDLRLAEDAPAVVRDAVRWGRPPA</sequence>
<accession>A0ABP5MIH6</accession>